<name>A0A9Q4C9V1_9CORY</name>
<evidence type="ECO:0000259" key="10">
    <source>
        <dbReference type="PROSITE" id="PS50993"/>
    </source>
</evidence>
<feature type="transmembrane region" description="Helical" evidence="8">
    <location>
        <begin position="275"/>
        <end position="300"/>
    </location>
</feature>
<evidence type="ECO:0000256" key="3">
    <source>
        <dbReference type="ARBA" id="ARBA00022448"/>
    </source>
</evidence>
<evidence type="ECO:0000256" key="7">
    <source>
        <dbReference type="ARBA" id="ARBA00023136"/>
    </source>
</evidence>
<feature type="transmembrane region" description="Helical" evidence="8">
    <location>
        <begin position="406"/>
        <end position="426"/>
    </location>
</feature>
<keyword evidence="6 8" id="KW-1133">Transmembrane helix</keyword>
<dbReference type="SUPFAM" id="SSF103473">
    <property type="entry name" value="MFS general substrate transporter"/>
    <property type="match status" value="1"/>
</dbReference>
<comment type="similarity">
    <text evidence="2">Belongs to the major facilitator superfamily. EmrB family.</text>
</comment>
<feature type="transmembrane region" description="Helical" evidence="8">
    <location>
        <begin position="56"/>
        <end position="74"/>
    </location>
</feature>
<evidence type="ECO:0000256" key="4">
    <source>
        <dbReference type="ARBA" id="ARBA00022475"/>
    </source>
</evidence>
<organism evidence="11 12">
    <name type="scientific">Corynebacterium pygosceleis</name>
    <dbReference type="NCBI Taxonomy" id="2800406"/>
    <lineage>
        <taxon>Bacteria</taxon>
        <taxon>Bacillati</taxon>
        <taxon>Actinomycetota</taxon>
        <taxon>Actinomycetes</taxon>
        <taxon>Mycobacteriales</taxon>
        <taxon>Corynebacteriaceae</taxon>
        <taxon>Corynebacterium</taxon>
    </lineage>
</organism>
<feature type="transmembrane region" description="Helical" evidence="8">
    <location>
        <begin position="86"/>
        <end position="105"/>
    </location>
</feature>
<feature type="domain" description="Nidogen G2 beta-barrel" evidence="10">
    <location>
        <begin position="395"/>
        <end position="478"/>
    </location>
</feature>
<dbReference type="Proteomes" id="UP001071478">
    <property type="component" value="Unassembled WGS sequence"/>
</dbReference>
<evidence type="ECO:0000259" key="9">
    <source>
        <dbReference type="PROSITE" id="PS50850"/>
    </source>
</evidence>
<comment type="subcellular location">
    <subcellularLocation>
        <location evidence="1">Cell membrane</location>
        <topology evidence="1">Multi-pass membrane protein</topology>
    </subcellularLocation>
</comment>
<feature type="domain" description="Major facilitator superfamily (MFS) profile" evidence="9">
    <location>
        <begin position="19"/>
        <end position="471"/>
    </location>
</feature>
<feature type="transmembrane region" description="Helical" evidence="8">
    <location>
        <begin position="341"/>
        <end position="361"/>
    </location>
</feature>
<evidence type="ECO:0000256" key="5">
    <source>
        <dbReference type="ARBA" id="ARBA00022692"/>
    </source>
</evidence>
<protein>
    <submittedName>
        <fullName evidence="11">MFS transporter</fullName>
    </submittedName>
</protein>
<keyword evidence="5 8" id="KW-0812">Transmembrane</keyword>
<evidence type="ECO:0000256" key="6">
    <source>
        <dbReference type="ARBA" id="ARBA00022989"/>
    </source>
</evidence>
<keyword evidence="4" id="KW-1003">Cell membrane</keyword>
<feature type="transmembrane region" description="Helical" evidence="8">
    <location>
        <begin position="20"/>
        <end position="44"/>
    </location>
</feature>
<dbReference type="InterPro" id="IPR011701">
    <property type="entry name" value="MFS"/>
</dbReference>
<feature type="transmembrane region" description="Helical" evidence="8">
    <location>
        <begin position="238"/>
        <end position="255"/>
    </location>
</feature>
<accession>A0A9Q4C9V1</accession>
<dbReference type="PANTHER" id="PTHR42718:SF9">
    <property type="entry name" value="MAJOR FACILITATOR SUPERFAMILY MULTIDRUG TRANSPORTER MFSC"/>
    <property type="match status" value="1"/>
</dbReference>
<dbReference type="NCBIfam" id="TIGR00711">
    <property type="entry name" value="efflux_EmrB"/>
    <property type="match status" value="1"/>
</dbReference>
<dbReference type="EMBL" id="JAPMKU010000006">
    <property type="protein sequence ID" value="MCX7469300.1"/>
    <property type="molecule type" value="Genomic_DNA"/>
</dbReference>
<dbReference type="CDD" id="cd17321">
    <property type="entry name" value="MFS_MMR_MDR_like"/>
    <property type="match status" value="1"/>
</dbReference>
<proteinExistence type="inferred from homology"/>
<sequence length="478" mass="50001">MIGERTEGGVRYTAAQKWTLTAVVLASSLMVADMMIVAVGLPAVAEDLADVSLSRMQWIIVAYSLAFGALIQPAGALSDRLGGRRMFMVGISAFTVASVACGLAPSMVTLIAFRAVQGVAASVMFANAMPLIARCFDAERRTMAIAIWSGAVGIAAVLSPVVGGLLVDAFSWRSMFLINLPLGVLTIVVAARYLPLDQDRERDPRPFDLPGAALFACALLALNYGVTRAQEDGWLHRTVLLLLGSAVLLLVLFTIRELRCEAPVLDLRLLTRRSFLGISLTAVINRFITGGSMVYFMLYLQQGHGYSPLRTGLLLFPLGFASMAGAIVAGKLQARFSAGGVLGGGGVLLAGSSLVFMWQIGDLHDPLWLIPASMVWGVGNSLVNTPLMNVATNAVPIDRVGMATGLLNSFFPIGASVGTVVLGTVFTGVLSGAHATPLVALGAATGALYAIVAGLALVGALLAWLMIRSEGRTAPGVG</sequence>
<dbReference type="InterPro" id="IPR006605">
    <property type="entry name" value="G2_nidogen/fibulin_G2F"/>
</dbReference>
<dbReference type="GO" id="GO:0005886">
    <property type="term" value="C:plasma membrane"/>
    <property type="evidence" value="ECO:0007669"/>
    <property type="project" value="UniProtKB-SubCell"/>
</dbReference>
<reference evidence="11" key="1">
    <citation type="submission" date="2022-11" db="EMBL/GenBank/DDBJ databases">
        <title>Corynebacterium sp. isolated from Penguins.</title>
        <authorList>
            <person name="Sedlar K."/>
            <person name="Svec P."/>
        </authorList>
    </citation>
    <scope>NUCLEOTIDE SEQUENCE</scope>
    <source>
        <strain evidence="11">P7374</strain>
    </source>
</reference>
<feature type="transmembrane region" description="Helical" evidence="8">
    <location>
        <begin position="312"/>
        <end position="329"/>
    </location>
</feature>
<comment type="caution">
    <text evidence="11">The sequence shown here is derived from an EMBL/GenBank/DDBJ whole genome shotgun (WGS) entry which is preliminary data.</text>
</comment>
<evidence type="ECO:0000256" key="1">
    <source>
        <dbReference type="ARBA" id="ARBA00004651"/>
    </source>
</evidence>
<evidence type="ECO:0000313" key="11">
    <source>
        <dbReference type="EMBL" id="MCX7469300.1"/>
    </source>
</evidence>
<feature type="transmembrane region" description="Helical" evidence="8">
    <location>
        <begin position="111"/>
        <end position="133"/>
    </location>
</feature>
<dbReference type="Pfam" id="PF07690">
    <property type="entry name" value="MFS_1"/>
    <property type="match status" value="1"/>
</dbReference>
<feature type="transmembrane region" description="Helical" evidence="8">
    <location>
        <begin position="367"/>
        <end position="385"/>
    </location>
</feature>
<feature type="transmembrane region" description="Helical" evidence="8">
    <location>
        <begin position="145"/>
        <end position="170"/>
    </location>
</feature>
<dbReference type="PANTHER" id="PTHR42718">
    <property type="entry name" value="MAJOR FACILITATOR SUPERFAMILY MULTIDRUG TRANSPORTER MFSC"/>
    <property type="match status" value="1"/>
</dbReference>
<evidence type="ECO:0000256" key="2">
    <source>
        <dbReference type="ARBA" id="ARBA00008537"/>
    </source>
</evidence>
<dbReference type="InterPro" id="IPR036259">
    <property type="entry name" value="MFS_trans_sf"/>
</dbReference>
<dbReference type="InterPro" id="IPR020846">
    <property type="entry name" value="MFS_dom"/>
</dbReference>
<gene>
    <name evidence="11" type="ORF">OS129_10520</name>
</gene>
<dbReference type="PROSITE" id="PS50993">
    <property type="entry name" value="NIDOGEN_G2"/>
    <property type="match status" value="1"/>
</dbReference>
<dbReference type="PROSITE" id="PS50850">
    <property type="entry name" value="MFS"/>
    <property type="match status" value="1"/>
</dbReference>
<dbReference type="Gene3D" id="1.20.1250.20">
    <property type="entry name" value="MFS general substrate transporter like domains"/>
    <property type="match status" value="1"/>
</dbReference>
<feature type="transmembrane region" description="Helical" evidence="8">
    <location>
        <begin position="438"/>
        <end position="465"/>
    </location>
</feature>
<keyword evidence="7 8" id="KW-0472">Membrane</keyword>
<dbReference type="RefSeq" id="WP_248168553.1">
    <property type="nucleotide sequence ID" value="NZ_JALNJA010000005.1"/>
</dbReference>
<evidence type="ECO:0000313" key="12">
    <source>
        <dbReference type="Proteomes" id="UP001071478"/>
    </source>
</evidence>
<keyword evidence="3" id="KW-0813">Transport</keyword>
<evidence type="ECO:0000256" key="8">
    <source>
        <dbReference type="SAM" id="Phobius"/>
    </source>
</evidence>
<dbReference type="Gene3D" id="1.20.1720.10">
    <property type="entry name" value="Multidrug resistance protein D"/>
    <property type="match status" value="1"/>
</dbReference>
<feature type="transmembrane region" description="Helical" evidence="8">
    <location>
        <begin position="207"/>
        <end position="226"/>
    </location>
</feature>
<feature type="transmembrane region" description="Helical" evidence="8">
    <location>
        <begin position="176"/>
        <end position="195"/>
    </location>
</feature>
<dbReference type="GO" id="GO:0022857">
    <property type="term" value="F:transmembrane transporter activity"/>
    <property type="evidence" value="ECO:0007669"/>
    <property type="project" value="InterPro"/>
</dbReference>
<dbReference type="InterPro" id="IPR004638">
    <property type="entry name" value="EmrB-like"/>
</dbReference>
<dbReference type="AlphaFoldDB" id="A0A9Q4C9V1"/>